<evidence type="ECO:0000313" key="3">
    <source>
        <dbReference type="Proteomes" id="UP000823561"/>
    </source>
</evidence>
<proteinExistence type="predicted"/>
<feature type="region of interest" description="Disordered" evidence="1">
    <location>
        <begin position="162"/>
        <end position="185"/>
    </location>
</feature>
<reference evidence="2" key="1">
    <citation type="submission" date="2020-10" db="EMBL/GenBank/DDBJ databases">
        <title>Chromosome-scale genome assembly of the Allis shad, Alosa alosa.</title>
        <authorList>
            <person name="Margot Z."/>
            <person name="Christophe K."/>
            <person name="Cabau C."/>
            <person name="Louis A."/>
            <person name="Berthelot C."/>
            <person name="Parey E."/>
            <person name="Roest Crollius H."/>
            <person name="Montfort J."/>
            <person name="Robinson-Rechavi M."/>
            <person name="Bucao C."/>
            <person name="Bouchez O."/>
            <person name="Gislard M."/>
            <person name="Lluch J."/>
            <person name="Milhes M."/>
            <person name="Lampietro C."/>
            <person name="Lopez Roques C."/>
            <person name="Donnadieu C."/>
            <person name="Braasch I."/>
            <person name="Desvignes T."/>
            <person name="Postlethwait J."/>
            <person name="Bobe J."/>
            <person name="Guiguen Y."/>
        </authorList>
    </citation>
    <scope>NUCLEOTIDE SEQUENCE</scope>
    <source>
        <strain evidence="2">M-15738</strain>
        <tissue evidence="2">Blood</tissue>
    </source>
</reference>
<organism evidence="2 3">
    <name type="scientific">Alosa alosa</name>
    <name type="common">allis shad</name>
    <dbReference type="NCBI Taxonomy" id="278164"/>
    <lineage>
        <taxon>Eukaryota</taxon>
        <taxon>Metazoa</taxon>
        <taxon>Chordata</taxon>
        <taxon>Craniata</taxon>
        <taxon>Vertebrata</taxon>
        <taxon>Euteleostomi</taxon>
        <taxon>Actinopterygii</taxon>
        <taxon>Neopterygii</taxon>
        <taxon>Teleostei</taxon>
        <taxon>Clupei</taxon>
        <taxon>Clupeiformes</taxon>
        <taxon>Clupeoidei</taxon>
        <taxon>Clupeidae</taxon>
        <taxon>Alosa</taxon>
    </lineage>
</organism>
<comment type="caution">
    <text evidence="2">The sequence shown here is derived from an EMBL/GenBank/DDBJ whole genome shotgun (WGS) entry which is preliminary data.</text>
</comment>
<dbReference type="EMBL" id="JADWDJ010000478">
    <property type="protein sequence ID" value="KAG5260500.1"/>
    <property type="molecule type" value="Genomic_DNA"/>
</dbReference>
<sequence length="285" mass="30819">MRKERLRQAKTSQKDWTKVARSWEYGEIAELMNSADPCRALIERLESKGFFVLNNPGRSTADVVTNKNEVVNNVPGSPGEQQNHVLDSVSKENHLVKVRKQSSARRRHCTILPGIDLRADLAAISGGAGFHQVHCEGLTHNQRSKAMMRDTIAIAVSGAQRSPDCCEAPASSSSSSAAAPSTGASADATAGAEAGATSSAAAASTAPTVSRSTAWRHKLQAEKERRARELGEDLKPAKKVTHFNCRRCGQPRTREFGHSATRRRPSAPGPKGEGELWSSGWQKWS</sequence>
<dbReference type="AlphaFoldDB" id="A0AAV6FDJ7"/>
<name>A0AAV6FDJ7_9TELE</name>
<keyword evidence="3" id="KW-1185">Reference proteome</keyword>
<dbReference type="Proteomes" id="UP000823561">
    <property type="component" value="Unassembled WGS sequence"/>
</dbReference>
<evidence type="ECO:0000313" key="2">
    <source>
        <dbReference type="EMBL" id="KAG5260500.1"/>
    </source>
</evidence>
<feature type="compositionally biased region" description="Low complexity" evidence="1">
    <location>
        <begin position="168"/>
        <end position="185"/>
    </location>
</feature>
<protein>
    <submittedName>
        <fullName evidence="2">Uncharacterized protein</fullName>
    </submittedName>
</protein>
<gene>
    <name evidence="2" type="ORF">AALO_G00308690</name>
</gene>
<accession>A0AAV6FDJ7</accession>
<feature type="region of interest" description="Disordered" evidence="1">
    <location>
        <begin position="243"/>
        <end position="285"/>
    </location>
</feature>
<evidence type="ECO:0000256" key="1">
    <source>
        <dbReference type="SAM" id="MobiDB-lite"/>
    </source>
</evidence>